<sequence>MYITKANGQREPFDEHKFLNSVRRAHIAKPLRHRVLEEVQSKLYEGIPTNEIYTTVNTYLSTNAPHGSCMYNLKQAIMDLGPSGYPFERYIGKLLEWQGYTTQVSTIIRGKCVSHEIDVLAEKAHEHYIVECKFHNERGLRSDVKVALYVYARYLDVLNSWLAKEPVQERDKLHQAWLITNTKFSSDAIQYGQCVGMKMVGWNYPETGHLQDLIEEAGLHPITCLYTLSNSQKQMLLQKDIVLAAQLEKDRFAIAELHLARNEMDRLYEELEALRTCRSALE</sequence>
<dbReference type="PROSITE" id="PS51161">
    <property type="entry name" value="ATP_CONE"/>
    <property type="match status" value="1"/>
</dbReference>
<dbReference type="Gene3D" id="3.40.1350.10">
    <property type="match status" value="1"/>
</dbReference>
<evidence type="ECO:0000259" key="4">
    <source>
        <dbReference type="PROSITE" id="PS51161"/>
    </source>
</evidence>
<dbReference type="InterPro" id="IPR011335">
    <property type="entry name" value="Restrct_endonuc-II-like"/>
</dbReference>
<dbReference type="Proteomes" id="UP000034160">
    <property type="component" value="Unassembled WGS sequence"/>
</dbReference>
<dbReference type="CDD" id="cd22308">
    <property type="entry name" value="Af1548-like"/>
    <property type="match status" value="1"/>
</dbReference>
<protein>
    <submittedName>
        <fullName evidence="5">ATP-cone domain protein</fullName>
    </submittedName>
</protein>
<evidence type="ECO:0000256" key="2">
    <source>
        <dbReference type="ARBA" id="ARBA00022840"/>
    </source>
</evidence>
<reference evidence="5 6" key="1">
    <citation type="journal article" date="2015" name="Nature">
        <title>rRNA introns, odd ribosomes, and small enigmatic genomes across a large radiation of phyla.</title>
        <authorList>
            <person name="Brown C.T."/>
            <person name="Hug L.A."/>
            <person name="Thomas B.C."/>
            <person name="Sharon I."/>
            <person name="Castelle C.J."/>
            <person name="Singh A."/>
            <person name="Wilkins M.J."/>
            <person name="Williams K.H."/>
            <person name="Banfield J.F."/>
        </authorList>
    </citation>
    <scope>NUCLEOTIDE SEQUENCE [LARGE SCALE GENOMIC DNA]</scope>
</reference>
<dbReference type="EMBL" id="LCCN01000019">
    <property type="protein sequence ID" value="KKS31271.1"/>
    <property type="molecule type" value="Genomic_DNA"/>
</dbReference>
<organism evidence="5 6">
    <name type="scientific">Candidatus Amesbacteria bacterium GW2011_GWA2_42_12</name>
    <dbReference type="NCBI Taxonomy" id="1618356"/>
    <lineage>
        <taxon>Bacteria</taxon>
        <taxon>Candidatus Amesiibacteriota</taxon>
    </lineage>
</organism>
<dbReference type="InterPro" id="IPR011856">
    <property type="entry name" value="tRNA_endonuc-like_dom_sf"/>
</dbReference>
<feature type="domain" description="ATP-cone" evidence="4">
    <location>
        <begin position="1"/>
        <end position="105"/>
    </location>
</feature>
<dbReference type="SUPFAM" id="SSF52980">
    <property type="entry name" value="Restriction endonuclease-like"/>
    <property type="match status" value="1"/>
</dbReference>
<evidence type="ECO:0000256" key="1">
    <source>
        <dbReference type="ARBA" id="ARBA00022741"/>
    </source>
</evidence>
<dbReference type="GO" id="GO:0005524">
    <property type="term" value="F:ATP binding"/>
    <property type="evidence" value="ECO:0007669"/>
    <property type="project" value="UniProtKB-UniRule"/>
</dbReference>
<evidence type="ECO:0000313" key="6">
    <source>
        <dbReference type="Proteomes" id="UP000034160"/>
    </source>
</evidence>
<name>A0A0G1AAX7_9BACT</name>
<dbReference type="Pfam" id="PF04471">
    <property type="entry name" value="Mrr_cat"/>
    <property type="match status" value="1"/>
</dbReference>
<dbReference type="STRING" id="1618356.UU93_C0019G0006"/>
<dbReference type="GO" id="GO:0009307">
    <property type="term" value="P:DNA restriction-modification system"/>
    <property type="evidence" value="ECO:0007669"/>
    <property type="project" value="InterPro"/>
</dbReference>
<evidence type="ECO:0000256" key="3">
    <source>
        <dbReference type="PROSITE-ProRule" id="PRU00492"/>
    </source>
</evidence>
<dbReference type="GO" id="GO:0003677">
    <property type="term" value="F:DNA binding"/>
    <property type="evidence" value="ECO:0007669"/>
    <property type="project" value="InterPro"/>
</dbReference>
<keyword evidence="2 3" id="KW-0067">ATP-binding</keyword>
<comment type="caution">
    <text evidence="5">The sequence shown here is derived from an EMBL/GenBank/DDBJ whole genome shotgun (WGS) entry which is preliminary data.</text>
</comment>
<accession>A0A0G1AAX7</accession>
<dbReference type="InterPro" id="IPR007560">
    <property type="entry name" value="Restrct_endonuc_IV_Mrr"/>
</dbReference>
<gene>
    <name evidence="5" type="ORF">UU93_C0019G0006</name>
</gene>
<evidence type="ECO:0000313" key="5">
    <source>
        <dbReference type="EMBL" id="KKS31271.1"/>
    </source>
</evidence>
<proteinExistence type="predicted"/>
<dbReference type="InterPro" id="IPR005144">
    <property type="entry name" value="ATP-cone_dom"/>
</dbReference>
<keyword evidence="1 3" id="KW-0547">Nucleotide-binding</keyword>
<dbReference type="AlphaFoldDB" id="A0A0G1AAX7"/>
<dbReference type="GO" id="GO:0004519">
    <property type="term" value="F:endonuclease activity"/>
    <property type="evidence" value="ECO:0007669"/>
    <property type="project" value="InterPro"/>
</dbReference>
<dbReference type="Pfam" id="PF03477">
    <property type="entry name" value="ATP-cone"/>
    <property type="match status" value="1"/>
</dbReference>